<comment type="caution">
    <text evidence="11">The sequence shown here is derived from an EMBL/GenBank/DDBJ whole genome shotgun (WGS) entry which is preliminary data.</text>
</comment>
<evidence type="ECO:0000256" key="2">
    <source>
        <dbReference type="ARBA" id="ARBA00008577"/>
    </source>
</evidence>
<dbReference type="GO" id="GO:0031965">
    <property type="term" value="C:nuclear membrane"/>
    <property type="evidence" value="ECO:0007669"/>
    <property type="project" value="UniProtKB-SubCell"/>
</dbReference>
<feature type="compositionally biased region" description="Low complexity" evidence="8">
    <location>
        <begin position="71"/>
        <end position="91"/>
    </location>
</feature>
<dbReference type="AlphaFoldDB" id="A0A4V6T4D7"/>
<feature type="transmembrane region" description="Helical" evidence="9">
    <location>
        <begin position="312"/>
        <end position="332"/>
    </location>
</feature>
<dbReference type="InterPro" id="IPR036291">
    <property type="entry name" value="NAD(P)-bd_dom_sf"/>
</dbReference>
<dbReference type="InterPro" id="IPR003148">
    <property type="entry name" value="RCK_N"/>
</dbReference>
<evidence type="ECO:0000256" key="7">
    <source>
        <dbReference type="ARBA" id="ARBA00023303"/>
    </source>
</evidence>
<evidence type="ECO:0000256" key="9">
    <source>
        <dbReference type="SAM" id="Phobius"/>
    </source>
</evidence>
<sequence>MSVDGEAAPPPPLVHRDWFFPSAAPFLHTAPSSSSSSSKPADPRRPPLFPSTRRNPKPYLGQSRPPMTTRSFPSSSGSSSAPSSSSPSPLQSFVARGDYRYAGIRRKVCFDAPRTKDAARMEGRKAAPGLRTAAITDSGAGSPGGRMKSRWPLSVFVADRLSILDSRVRACGVCAPLVLANITSEESDKILSRSRKSSALFASIAILSIPFIAFKYIDYVSKLRRSTDSEAVSLSKQLAYRVDVFLSVYPYAKPLVLLLATLLLIGLGGLSLYGVTDDTLADCLWLSWTYVADSGNHANSIGFGPKLVSLSISFGGMLIFAMMLGLVSDAISEKFDSLRKGRSEVIEENHTLVLGWSDKLGSLLNQLAIANKSLGGGTVVVMAERDKEEMELDIAKMEFDFKGTSVICRSGSPLILADLKKVSVSKARAVVVLAEDGNADQSDARALRTVLSLTGVKEGLRGHIVVELSDLDNEVLVKLVGGDLVETVVAHDVIGRLMIQCARQPGLAQIWEDILGFENCEFYIKRWPQLDGMQFEDVLISFPDAIPCGIKMASCGGKIILNPDDSYILQEGDEVLVIAEDDDTYTPAELPMVRRGYLPKDFIVPKSPERILFCGWRRDIEDMIMVLDAFLAPGSELWMFNDVPENEREKKLIDGGLDFNRLENISLVNREGNAVIRRHLESLPLESFDSILILADESVEDSAIQADSRSLATLLLIRDIQAKRLPYKEAIVSHVSRGSFSHGTWIGDMQQASNKSVIISEILDPRTKNLLSVSKISDYVLSNELVSMALAMVAEDRQINDVLEELFAEEGNEMQIRSADLYVREEEEMNFFEIILRARQRKEIVIGYRLANSERAIINPPDKNVRHKWSAEDVFVVIAEKE</sequence>
<keyword evidence="3 9" id="KW-0812">Transmembrane</keyword>
<evidence type="ECO:0000313" key="11">
    <source>
        <dbReference type="EMBL" id="THU59596.1"/>
    </source>
</evidence>
<keyword evidence="5 9" id="KW-0472">Membrane</keyword>
<reference evidence="11 12" key="1">
    <citation type="journal article" date="2019" name="Nat. Plants">
        <title>Genome sequencing of Musa balbisiana reveals subgenome evolution and function divergence in polyploid bananas.</title>
        <authorList>
            <person name="Yao X."/>
        </authorList>
    </citation>
    <scope>NUCLEOTIDE SEQUENCE [LARGE SCALE GENOMIC DNA]</scope>
    <source>
        <strain evidence="12">cv. DH-PKW</strain>
        <tissue evidence="11">Leaves</tissue>
    </source>
</reference>
<keyword evidence="4 9" id="KW-1133">Transmembrane helix</keyword>
<dbReference type="GO" id="GO:0006813">
    <property type="term" value="P:potassium ion transport"/>
    <property type="evidence" value="ECO:0007669"/>
    <property type="project" value="InterPro"/>
</dbReference>
<evidence type="ECO:0000259" key="10">
    <source>
        <dbReference type="PROSITE" id="PS51201"/>
    </source>
</evidence>
<dbReference type="STRING" id="52838.A0A4V6T4D7"/>
<dbReference type="SUPFAM" id="SSF81324">
    <property type="entry name" value="Voltage-gated potassium channels"/>
    <property type="match status" value="1"/>
</dbReference>
<keyword evidence="7" id="KW-0406">Ion transport</keyword>
<keyword evidence="12" id="KW-1185">Reference proteome</keyword>
<dbReference type="Proteomes" id="UP000317650">
    <property type="component" value="Chromosome 7"/>
</dbReference>
<dbReference type="InterPro" id="IPR044849">
    <property type="entry name" value="CASTOR/POLLUX/SYM8-like"/>
</dbReference>
<evidence type="ECO:0000256" key="1">
    <source>
        <dbReference type="ARBA" id="ARBA00004232"/>
    </source>
</evidence>
<feature type="domain" description="RCK N-terminal" evidence="10">
    <location>
        <begin position="608"/>
        <end position="781"/>
    </location>
</feature>
<dbReference type="PANTHER" id="PTHR31563">
    <property type="entry name" value="ION CHANNEL POLLUX-RELATED"/>
    <property type="match status" value="1"/>
</dbReference>
<dbReference type="Gene3D" id="3.40.50.720">
    <property type="entry name" value="NAD(P)-binding Rossmann-like Domain"/>
    <property type="match status" value="1"/>
</dbReference>
<organism evidence="11 12">
    <name type="scientific">Musa balbisiana</name>
    <name type="common">Banana</name>
    <dbReference type="NCBI Taxonomy" id="52838"/>
    <lineage>
        <taxon>Eukaryota</taxon>
        <taxon>Viridiplantae</taxon>
        <taxon>Streptophyta</taxon>
        <taxon>Embryophyta</taxon>
        <taxon>Tracheophyta</taxon>
        <taxon>Spermatophyta</taxon>
        <taxon>Magnoliopsida</taxon>
        <taxon>Liliopsida</taxon>
        <taxon>Zingiberales</taxon>
        <taxon>Musaceae</taxon>
        <taxon>Musa</taxon>
    </lineage>
</organism>
<evidence type="ECO:0000256" key="8">
    <source>
        <dbReference type="SAM" id="MobiDB-lite"/>
    </source>
</evidence>
<keyword evidence="7" id="KW-0407">Ion channel</keyword>
<name>A0A4V6T4D7_MUSBA</name>
<evidence type="ECO:0000256" key="3">
    <source>
        <dbReference type="ARBA" id="ARBA00022692"/>
    </source>
</evidence>
<dbReference type="Pfam" id="PF06241">
    <property type="entry name" value="Castor_Poll_mid"/>
    <property type="match status" value="1"/>
</dbReference>
<feature type="transmembrane region" description="Helical" evidence="9">
    <location>
        <begin position="255"/>
        <end position="275"/>
    </location>
</feature>
<feature type="domain" description="RCK N-terminal" evidence="10">
    <location>
        <begin position="348"/>
        <end position="489"/>
    </location>
</feature>
<dbReference type="PANTHER" id="PTHR31563:SF1">
    <property type="entry name" value="ION CHANNEL CASTOR-RELATED"/>
    <property type="match status" value="1"/>
</dbReference>
<comment type="similarity">
    <text evidence="2">Belongs to the castor/pollux (TC 1.A.1.23) family.</text>
</comment>
<dbReference type="PROSITE" id="PS51201">
    <property type="entry name" value="RCK_N"/>
    <property type="match status" value="2"/>
</dbReference>
<protein>
    <recommendedName>
        <fullName evidence="10">RCK N-terminal domain-containing protein</fullName>
    </recommendedName>
</protein>
<evidence type="ECO:0000256" key="4">
    <source>
        <dbReference type="ARBA" id="ARBA00022989"/>
    </source>
</evidence>
<evidence type="ECO:0000313" key="12">
    <source>
        <dbReference type="Proteomes" id="UP000317650"/>
    </source>
</evidence>
<dbReference type="Pfam" id="PF22614">
    <property type="entry name" value="Slo-like_RCK"/>
    <property type="match status" value="1"/>
</dbReference>
<dbReference type="InterPro" id="IPR010420">
    <property type="entry name" value="CASTOR/POLLUX/SYM8_dom"/>
</dbReference>
<keyword evidence="7" id="KW-0813">Transport</keyword>
<comment type="subcellular location">
    <subcellularLocation>
        <location evidence="1">Nucleus membrane</location>
        <topology evidence="1">Multi-pass membrane protein</topology>
    </subcellularLocation>
</comment>
<evidence type="ECO:0000256" key="5">
    <source>
        <dbReference type="ARBA" id="ARBA00023136"/>
    </source>
</evidence>
<feature type="region of interest" description="Disordered" evidence="8">
    <location>
        <begin position="29"/>
        <end position="91"/>
    </location>
</feature>
<evidence type="ECO:0000256" key="6">
    <source>
        <dbReference type="ARBA" id="ARBA00023242"/>
    </source>
</evidence>
<dbReference type="SUPFAM" id="SSF51735">
    <property type="entry name" value="NAD(P)-binding Rossmann-fold domains"/>
    <property type="match status" value="1"/>
</dbReference>
<gene>
    <name evidence="11" type="ORF">C4D60_Mb07t03760</name>
</gene>
<feature type="transmembrane region" description="Helical" evidence="9">
    <location>
        <begin position="199"/>
        <end position="217"/>
    </location>
</feature>
<dbReference type="GO" id="GO:0034220">
    <property type="term" value="P:monoatomic ion transmembrane transport"/>
    <property type="evidence" value="ECO:0007669"/>
    <property type="project" value="UniProtKB-KW"/>
</dbReference>
<accession>A0A4V6T4D7</accession>
<keyword evidence="6" id="KW-0539">Nucleus</keyword>
<dbReference type="EMBL" id="PYDT01000005">
    <property type="protein sequence ID" value="THU59596.1"/>
    <property type="molecule type" value="Genomic_DNA"/>
</dbReference>
<proteinExistence type="inferred from homology"/>